<dbReference type="Gene3D" id="3.40.50.1820">
    <property type="entry name" value="alpha/beta hydrolase"/>
    <property type="match status" value="1"/>
</dbReference>
<protein>
    <recommendedName>
        <fullName evidence="6">Peptidase S9</fullName>
    </recommendedName>
</protein>
<dbReference type="Pfam" id="PF00930">
    <property type="entry name" value="DPPIV_N"/>
    <property type="match status" value="1"/>
</dbReference>
<accession>A0ABR4XNQ0</accession>
<dbReference type="InterPro" id="IPR002469">
    <property type="entry name" value="Peptidase_S9B_N"/>
</dbReference>
<keyword evidence="5" id="KW-1185">Reference proteome</keyword>
<sequence>MKKTLSVSLLLILLLGGKATAQMKTFTLDQLIPGGKESHTIVPESTARPLLTNTHFIYKRDNIWVAAPLSDVSKHRPFLTPDSWKSLTGEEEMPYAISPGAKGSYLIAYHPSFVYHISNDGKQILAKYRSVPGGDKLYHSTEKGAISQSANHKVYIIYPDAEPQEITPDGSREVVYGEVPHRNEFGINDGMFWSPGGRLLAFYRMDQSMVTDYPLVNTAARISEHTPIKYPMAGMASHHVTVGIYDLESQKTIYLKTGAPEDRYFTNLAWSPDDRYLYIDEVNREQNHCSLVMYDVRTGEKVREILQETHPKYIEPSDPIIPLNSKKQDSFLRLSRNNGFKHLILFTKNGAKSKQLTKGEWEITDFHGLSADHKYAYFTCNINNPTERQVARVAIPSGKMELITSVPAYHTALFNPGLTAIFDRFSSQTIPGQEDIYTLKGNKWKKETFFKSENPISDFRLPNVERGIIKDASGKYDLHYKITYPKDIKPGEKLPAIVYVYGGPHAQLVTNSWNSLNRGWDIFMAQNGYVVFTVDSRGSANRGLEFENVTFRRLGEVEMADQMKGVEYLLSLPFVDPDRIGVHGWSYGGFMTTNLMLTHSDIFKVGVAGGPVMDWSMYEVMYGERYMDTPQSNPEGYNTNNLLKRAGDLKGRLLLIHGDLDPTVVWQHSIQFVRAAVDAGTYPDYMVYPGHEHNVRGPQRVHLYFTISRYFDDHLKNIRK</sequence>
<gene>
    <name evidence="4" type="ORF">HQ43_00685</name>
</gene>
<proteinExistence type="predicted"/>
<dbReference type="PANTHER" id="PTHR11731:SF193">
    <property type="entry name" value="DIPEPTIDYL PEPTIDASE 9"/>
    <property type="match status" value="1"/>
</dbReference>
<name>A0ABR4XNQ0_9PORP</name>
<dbReference type="EMBL" id="JQZV01000001">
    <property type="protein sequence ID" value="KGN93677.1"/>
    <property type="molecule type" value="Genomic_DNA"/>
</dbReference>
<dbReference type="Pfam" id="PF00326">
    <property type="entry name" value="Peptidase_S9"/>
    <property type="match status" value="1"/>
</dbReference>
<evidence type="ECO:0000259" key="2">
    <source>
        <dbReference type="Pfam" id="PF00326"/>
    </source>
</evidence>
<dbReference type="InterPro" id="IPR050278">
    <property type="entry name" value="Serine_Prot_S9B/DPPIV"/>
</dbReference>
<feature type="chain" id="PRO_5047404959" description="Peptidase S9" evidence="1">
    <location>
        <begin position="22"/>
        <end position="720"/>
    </location>
</feature>
<dbReference type="InterPro" id="IPR001375">
    <property type="entry name" value="Peptidase_S9_cat"/>
</dbReference>
<evidence type="ECO:0000259" key="3">
    <source>
        <dbReference type="Pfam" id="PF00930"/>
    </source>
</evidence>
<feature type="signal peptide" evidence="1">
    <location>
        <begin position="1"/>
        <end position="21"/>
    </location>
</feature>
<dbReference type="Proteomes" id="UP000030101">
    <property type="component" value="Unassembled WGS sequence"/>
</dbReference>
<dbReference type="SUPFAM" id="SSF82171">
    <property type="entry name" value="DPP6 N-terminal domain-like"/>
    <property type="match status" value="1"/>
</dbReference>
<evidence type="ECO:0008006" key="6">
    <source>
        <dbReference type="Google" id="ProtNLM"/>
    </source>
</evidence>
<evidence type="ECO:0000313" key="5">
    <source>
        <dbReference type="Proteomes" id="UP000030101"/>
    </source>
</evidence>
<reference evidence="4 5" key="1">
    <citation type="submission" date="2014-08" db="EMBL/GenBank/DDBJ databases">
        <title>Porphyromonas canoris strain:OH2762 Genome sequencing.</title>
        <authorList>
            <person name="Wallis C."/>
            <person name="Deusch O."/>
            <person name="O'Flynn C."/>
            <person name="Davis I."/>
            <person name="Jospin G."/>
            <person name="Darling A.E."/>
            <person name="Coil D.A."/>
            <person name="Alexiev A."/>
            <person name="Horsfall A."/>
            <person name="Kirkwood N."/>
            <person name="Harris S."/>
            <person name="Eisen J.A."/>
        </authorList>
    </citation>
    <scope>NUCLEOTIDE SEQUENCE [LARGE SCALE GENOMIC DNA]</scope>
    <source>
        <strain evidence="5">COT-108 OH2762</strain>
    </source>
</reference>
<organism evidence="4 5">
    <name type="scientific">Porphyromonas canoris</name>
    <dbReference type="NCBI Taxonomy" id="36875"/>
    <lineage>
        <taxon>Bacteria</taxon>
        <taxon>Pseudomonadati</taxon>
        <taxon>Bacteroidota</taxon>
        <taxon>Bacteroidia</taxon>
        <taxon>Bacteroidales</taxon>
        <taxon>Porphyromonadaceae</taxon>
        <taxon>Porphyromonas</taxon>
    </lineage>
</organism>
<dbReference type="RefSeq" id="WP_036788374.1">
    <property type="nucleotide sequence ID" value="NZ_JQZV01000001.1"/>
</dbReference>
<feature type="domain" description="Peptidase S9 prolyl oligopeptidase catalytic" evidence="2">
    <location>
        <begin position="523"/>
        <end position="716"/>
    </location>
</feature>
<evidence type="ECO:0000313" key="4">
    <source>
        <dbReference type="EMBL" id="KGN93677.1"/>
    </source>
</evidence>
<dbReference type="SUPFAM" id="SSF53474">
    <property type="entry name" value="alpha/beta-Hydrolases"/>
    <property type="match status" value="1"/>
</dbReference>
<keyword evidence="1" id="KW-0732">Signal</keyword>
<dbReference type="InterPro" id="IPR029058">
    <property type="entry name" value="AB_hydrolase_fold"/>
</dbReference>
<feature type="domain" description="Dipeptidylpeptidase IV N-terminal" evidence="3">
    <location>
        <begin position="144"/>
        <end position="431"/>
    </location>
</feature>
<comment type="caution">
    <text evidence="4">The sequence shown here is derived from an EMBL/GenBank/DDBJ whole genome shotgun (WGS) entry which is preliminary data.</text>
</comment>
<evidence type="ECO:0000256" key="1">
    <source>
        <dbReference type="SAM" id="SignalP"/>
    </source>
</evidence>
<dbReference type="Gene3D" id="2.140.10.30">
    <property type="entry name" value="Dipeptidylpeptidase IV, N-terminal domain"/>
    <property type="match status" value="1"/>
</dbReference>
<dbReference type="PANTHER" id="PTHR11731">
    <property type="entry name" value="PROTEASE FAMILY S9B,C DIPEPTIDYL-PEPTIDASE IV-RELATED"/>
    <property type="match status" value="1"/>
</dbReference>